<dbReference type="InterPro" id="IPR006694">
    <property type="entry name" value="Fatty_acid_hydroxylase"/>
</dbReference>
<dbReference type="InterPro" id="IPR001199">
    <property type="entry name" value="Cyt_B5-like_heme/steroid-bd"/>
</dbReference>
<feature type="binding site" evidence="19">
    <location>
        <position position="282"/>
    </location>
    <ligand>
        <name>Zn(2+)</name>
        <dbReference type="ChEBI" id="CHEBI:29105"/>
        <label>1</label>
    </ligand>
</feature>
<keyword evidence="12 21" id="KW-1133">Transmembrane helix</keyword>
<keyword evidence="11 19" id="KW-0862">Zinc</keyword>
<evidence type="ECO:0000313" key="24">
    <source>
        <dbReference type="Proteomes" id="UP000664169"/>
    </source>
</evidence>
<keyword evidence="14 18" id="KW-0408">Iron</keyword>
<comment type="pathway">
    <text evidence="3">Lipid metabolism.</text>
</comment>
<evidence type="ECO:0000256" key="1">
    <source>
        <dbReference type="ARBA" id="ARBA00004477"/>
    </source>
</evidence>
<dbReference type="GO" id="GO:0020037">
    <property type="term" value="F:heme binding"/>
    <property type="evidence" value="ECO:0007669"/>
    <property type="project" value="InterPro"/>
</dbReference>
<dbReference type="GO" id="GO:0005506">
    <property type="term" value="F:iron ion binding"/>
    <property type="evidence" value="ECO:0007669"/>
    <property type="project" value="UniProtKB-UniRule"/>
</dbReference>
<dbReference type="PRINTS" id="PR00363">
    <property type="entry name" value="CYTOCHROMEB5"/>
</dbReference>
<dbReference type="PIRSF" id="PIRSF005149">
    <property type="entry name" value="IPC-B_HD"/>
    <property type="match status" value="1"/>
</dbReference>
<evidence type="ECO:0000256" key="12">
    <source>
        <dbReference type="ARBA" id="ARBA00022989"/>
    </source>
</evidence>
<keyword evidence="15 18" id="KW-0443">Lipid metabolism</keyword>
<comment type="cofactor">
    <cofactor evidence="18 19">
        <name>Zn(2+)</name>
        <dbReference type="ChEBI" id="CHEBI:29105"/>
    </cofactor>
    <text evidence="18 19">Binds 2 Zn(2+) ions per subunit that likely form a catalytic dimetal center.</text>
</comment>
<dbReference type="PROSITE" id="PS50255">
    <property type="entry name" value="CYTOCHROME_B5_2"/>
    <property type="match status" value="1"/>
</dbReference>
<name>A0A8H3EHL3_9LECA</name>
<feature type="binding site" evidence="19">
    <location>
        <position position="283"/>
    </location>
    <ligand>
        <name>Zn(2+)</name>
        <dbReference type="ChEBI" id="CHEBI:29105"/>
        <label>1</label>
    </ligand>
</feature>
<evidence type="ECO:0000256" key="21">
    <source>
        <dbReference type="SAM" id="Phobius"/>
    </source>
</evidence>
<dbReference type="Gene3D" id="3.10.120.10">
    <property type="entry name" value="Cytochrome b5-like heme/steroid binding domain"/>
    <property type="match status" value="1"/>
</dbReference>
<evidence type="ECO:0000256" key="20">
    <source>
        <dbReference type="PIRSR" id="PIRSR005149-50"/>
    </source>
</evidence>
<feature type="binding site" evidence="19">
    <location>
        <position position="361"/>
    </location>
    <ligand>
        <name>Zn(2+)</name>
        <dbReference type="ChEBI" id="CHEBI:29105"/>
        <label>1</label>
    </ligand>
</feature>
<feature type="transmembrane region" description="Helical" evidence="21">
    <location>
        <begin position="206"/>
        <end position="224"/>
    </location>
</feature>
<dbReference type="PANTHER" id="PTHR12863">
    <property type="entry name" value="FATTY ACID HYDROXYLASE"/>
    <property type="match status" value="1"/>
</dbReference>
<comment type="pathway">
    <text evidence="2">Sphingolipid metabolism.</text>
</comment>
<evidence type="ECO:0000256" key="7">
    <source>
        <dbReference type="ARBA" id="ARBA00022692"/>
    </source>
</evidence>
<evidence type="ECO:0000256" key="18">
    <source>
        <dbReference type="PIRNR" id="PIRNR005149"/>
    </source>
</evidence>
<keyword evidence="8 18" id="KW-0479">Metal-binding</keyword>
<feature type="transmembrane region" description="Helical" evidence="21">
    <location>
        <begin position="236"/>
        <end position="254"/>
    </location>
</feature>
<dbReference type="SUPFAM" id="SSF55856">
    <property type="entry name" value="Cytochrome b5-like heme/steroid binding domain"/>
    <property type="match status" value="1"/>
</dbReference>
<evidence type="ECO:0000256" key="2">
    <source>
        <dbReference type="ARBA" id="ARBA00004991"/>
    </source>
</evidence>
<dbReference type="GO" id="GO:0080132">
    <property type="term" value="F:fatty acid 2-hydroxylase activity"/>
    <property type="evidence" value="ECO:0007669"/>
    <property type="project" value="InterPro"/>
</dbReference>
<comment type="subcellular location">
    <subcellularLocation>
        <location evidence="1">Endoplasmic reticulum membrane</location>
        <topology evidence="1">Multi-pass membrane protein</topology>
    </subcellularLocation>
</comment>
<keyword evidence="5 18" id="KW-0444">Lipid biosynthesis</keyword>
<evidence type="ECO:0000256" key="19">
    <source>
        <dbReference type="PIRSR" id="PIRSR005149-1"/>
    </source>
</evidence>
<protein>
    <recommendedName>
        <fullName evidence="18">Ceramide very long chain fatty acid hydroxylase</fullName>
        <ecNumber evidence="18">1.-.-.-</ecNumber>
    </recommendedName>
</protein>
<dbReference type="GO" id="GO:0005789">
    <property type="term" value="C:endoplasmic reticulum membrane"/>
    <property type="evidence" value="ECO:0007669"/>
    <property type="project" value="UniProtKB-SubCell"/>
</dbReference>
<comment type="similarity">
    <text evidence="4 18">Belongs to the sterol desaturase family. SCS7 subfamily.</text>
</comment>
<dbReference type="OrthoDB" id="2204368at2759"/>
<feature type="binding site" evidence="19">
    <location>
        <position position="358"/>
    </location>
    <ligand>
        <name>Zn(2+)</name>
        <dbReference type="ChEBI" id="CHEBI:29105"/>
        <label>1</label>
    </ligand>
</feature>
<evidence type="ECO:0000256" key="13">
    <source>
        <dbReference type="ARBA" id="ARBA00023002"/>
    </source>
</evidence>
<keyword evidence="13 18" id="KW-0560">Oxidoreductase</keyword>
<feature type="binding site" evidence="19">
    <location>
        <position position="343"/>
    </location>
    <ligand>
        <name>Zn(2+)</name>
        <dbReference type="ChEBI" id="CHEBI:29105"/>
        <label>1</label>
    </ligand>
</feature>
<keyword evidence="7 21" id="KW-0812">Transmembrane</keyword>
<dbReference type="EC" id="1.-.-.-" evidence="18"/>
<feature type="binding site" description="axial binding residue" evidence="20">
    <location>
        <position position="41"/>
    </location>
    <ligand>
        <name>heme</name>
        <dbReference type="ChEBI" id="CHEBI:30413"/>
    </ligand>
    <ligandPart>
        <name>Fe</name>
        <dbReference type="ChEBI" id="CHEBI:18248"/>
    </ligandPart>
</feature>
<comment type="cofactor">
    <cofactor evidence="20">
        <name>Fe cation</name>
        <dbReference type="ChEBI" id="CHEBI:24875"/>
    </cofactor>
</comment>
<keyword evidence="6 20" id="KW-0349">Heme</keyword>
<feature type="domain" description="Cytochrome b5 heme-binding" evidence="22">
    <location>
        <begin position="6"/>
        <end position="85"/>
    </location>
</feature>
<dbReference type="Pfam" id="PF04116">
    <property type="entry name" value="FA_hydroxylase"/>
    <property type="match status" value="1"/>
</dbReference>
<dbReference type="EMBL" id="CAJPDQ010000003">
    <property type="protein sequence ID" value="CAF9906901.1"/>
    <property type="molecule type" value="Genomic_DNA"/>
</dbReference>
<feature type="transmembrane region" description="Helical" evidence="21">
    <location>
        <begin position="290"/>
        <end position="307"/>
    </location>
</feature>
<dbReference type="AlphaFoldDB" id="A0A8H3EHL3"/>
<dbReference type="GO" id="GO:0006633">
    <property type="term" value="P:fatty acid biosynthetic process"/>
    <property type="evidence" value="ECO:0007669"/>
    <property type="project" value="UniProtKB-KW"/>
</dbReference>
<evidence type="ECO:0000256" key="17">
    <source>
        <dbReference type="ARBA" id="ARBA00023160"/>
    </source>
</evidence>
<dbReference type="InterPro" id="IPR014430">
    <property type="entry name" value="Scs7"/>
</dbReference>
<keyword evidence="17 18" id="KW-0275">Fatty acid biosynthesis</keyword>
<evidence type="ECO:0000313" key="23">
    <source>
        <dbReference type="EMBL" id="CAF9906901.1"/>
    </source>
</evidence>
<evidence type="ECO:0000256" key="10">
    <source>
        <dbReference type="ARBA" id="ARBA00022832"/>
    </source>
</evidence>
<keyword evidence="9 18" id="KW-0256">Endoplasmic reticulum</keyword>
<dbReference type="InterPro" id="IPR036400">
    <property type="entry name" value="Cyt_B5-like_heme/steroid_sf"/>
</dbReference>
<evidence type="ECO:0000259" key="22">
    <source>
        <dbReference type="PROSITE" id="PS50255"/>
    </source>
</evidence>
<comment type="function">
    <text evidence="18">Ceramide hydroxylase involved in the hydroxylation of sphingolipid-associated very long chain fatty acids. Postulated to hydroxylate the very long chain fatty acid of dihydroceramides and phytoceramides at C-2.</text>
</comment>
<evidence type="ECO:0000256" key="11">
    <source>
        <dbReference type="ARBA" id="ARBA00022833"/>
    </source>
</evidence>
<evidence type="ECO:0000256" key="15">
    <source>
        <dbReference type="ARBA" id="ARBA00023098"/>
    </source>
</evidence>
<dbReference type="InterPro" id="IPR018506">
    <property type="entry name" value="Cyt_B5_heme-BS"/>
</dbReference>
<dbReference type="Proteomes" id="UP000664169">
    <property type="component" value="Unassembled WGS sequence"/>
</dbReference>
<comment type="caution">
    <text evidence="23">The sequence shown here is derived from an EMBL/GenBank/DDBJ whole genome shotgun (WGS) entry which is preliminary data.</text>
</comment>
<feature type="transmembrane region" description="Helical" evidence="21">
    <location>
        <begin position="313"/>
        <end position="335"/>
    </location>
</feature>
<feature type="binding site" evidence="19">
    <location>
        <position position="260"/>
    </location>
    <ligand>
        <name>Zn(2+)</name>
        <dbReference type="ChEBI" id="CHEBI:29105"/>
        <label>1</label>
    </ligand>
</feature>
<evidence type="ECO:0000256" key="6">
    <source>
        <dbReference type="ARBA" id="ARBA00022617"/>
    </source>
</evidence>
<accession>A0A8H3EHL3</accession>
<keyword evidence="16 18" id="KW-0472">Membrane</keyword>
<evidence type="ECO:0000256" key="4">
    <source>
        <dbReference type="ARBA" id="ARBA00005747"/>
    </source>
</evidence>
<organism evidence="23 24">
    <name type="scientific">Gomphillus americanus</name>
    <dbReference type="NCBI Taxonomy" id="1940652"/>
    <lineage>
        <taxon>Eukaryota</taxon>
        <taxon>Fungi</taxon>
        <taxon>Dikarya</taxon>
        <taxon>Ascomycota</taxon>
        <taxon>Pezizomycotina</taxon>
        <taxon>Lecanoromycetes</taxon>
        <taxon>OSLEUM clade</taxon>
        <taxon>Ostropomycetidae</taxon>
        <taxon>Ostropales</taxon>
        <taxon>Graphidaceae</taxon>
        <taxon>Gomphilloideae</taxon>
        <taxon>Gomphillus</taxon>
    </lineage>
</organism>
<evidence type="ECO:0000256" key="5">
    <source>
        <dbReference type="ARBA" id="ARBA00022516"/>
    </source>
</evidence>
<feature type="binding site" evidence="19">
    <location>
        <position position="339"/>
    </location>
    <ligand>
        <name>Zn(2+)</name>
        <dbReference type="ChEBI" id="CHEBI:29105"/>
        <label>1</label>
    </ligand>
</feature>
<gene>
    <name evidence="23" type="ORF">GOMPHAMPRED_004965</name>
</gene>
<dbReference type="SMART" id="SM01117">
    <property type="entry name" value="Cyt-b5"/>
    <property type="match status" value="1"/>
</dbReference>
<feature type="binding site" evidence="19">
    <location>
        <position position="362"/>
    </location>
    <ligand>
        <name>Zn(2+)</name>
        <dbReference type="ChEBI" id="CHEBI:29105"/>
        <label>1</label>
    </ligand>
</feature>
<evidence type="ECO:0000256" key="9">
    <source>
        <dbReference type="ARBA" id="ARBA00022824"/>
    </source>
</evidence>
<feature type="binding site" evidence="19">
    <location>
        <position position="255"/>
    </location>
    <ligand>
        <name>Zn(2+)</name>
        <dbReference type="ChEBI" id="CHEBI:29105"/>
        <label>1</label>
    </ligand>
</feature>
<proteinExistence type="inferred from homology"/>
<dbReference type="Pfam" id="PF00173">
    <property type="entry name" value="Cyt-b5"/>
    <property type="match status" value="1"/>
</dbReference>
<reference evidence="23" key="1">
    <citation type="submission" date="2021-03" db="EMBL/GenBank/DDBJ databases">
        <authorList>
            <person name="Tagirdzhanova G."/>
        </authorList>
    </citation>
    <scope>NUCLEOTIDE SEQUENCE</scope>
</reference>
<evidence type="ECO:0000256" key="16">
    <source>
        <dbReference type="ARBA" id="ARBA00023136"/>
    </source>
</evidence>
<evidence type="ECO:0000256" key="14">
    <source>
        <dbReference type="ARBA" id="ARBA00023004"/>
    </source>
</evidence>
<dbReference type="PROSITE" id="PS00191">
    <property type="entry name" value="CYTOCHROME_B5_1"/>
    <property type="match status" value="1"/>
</dbReference>
<keyword evidence="10 18" id="KW-0276">Fatty acid metabolism</keyword>
<dbReference type="PANTHER" id="PTHR12863:SF1">
    <property type="entry name" value="FATTY ACID 2-HYDROXYLASE"/>
    <property type="match status" value="1"/>
</dbReference>
<keyword evidence="24" id="KW-1185">Reference proteome</keyword>
<sequence>MPGLTLPTILSKEVESRNTEKSCYVTLGQKVYDITEFVPDHPGGGDLILEYGGKDVAEIMGDVISHEHSEAAYEILDEYLIGFVAKEKVIDAAVASNKPDTILPPPPNATGMSELRMRSVANGVSDKPVYTNTGLSNAEDLSRETDVNADFKTHKFINLNKPMFPQIWYGGFTKEFYLEQVHRPRHYKGGESAPLFGNFLEPLSKTAWWVVPTVWLPLISYGVYTAYQQIPRPLEIAAYFTLGLCIWTILEYGLHRFLFHLDHYLPDNRVGITLHFILHGIHHYLPMDKYRLVMPPTLFILLAVPFWPVAKTILFHDVYAALAGYCGGVFGYVMYDMTHYFLHHRNLPSYYRDLKKYHLQHHFADYENGFGVTSRFWDRIFGTELPPLKDAKAAKAA</sequence>
<evidence type="ECO:0000256" key="3">
    <source>
        <dbReference type="ARBA" id="ARBA00005189"/>
    </source>
</evidence>
<evidence type="ECO:0000256" key="8">
    <source>
        <dbReference type="ARBA" id="ARBA00022723"/>
    </source>
</evidence>
<feature type="binding site" evidence="19">
    <location>
        <position position="279"/>
    </location>
    <ligand>
        <name>Zn(2+)</name>
        <dbReference type="ChEBI" id="CHEBI:29105"/>
        <label>1</label>
    </ligand>
</feature>
<feature type="binding site" description="axial binding residue" evidence="20">
    <location>
        <position position="68"/>
    </location>
    <ligand>
        <name>heme</name>
        <dbReference type="ChEBI" id="CHEBI:30413"/>
    </ligand>
    <ligandPart>
        <name>Fe</name>
        <dbReference type="ChEBI" id="CHEBI:18248"/>
    </ligandPart>
</feature>